<dbReference type="Proteomes" id="UP000663722">
    <property type="component" value="Chromosome"/>
</dbReference>
<sequence>MSLTAVSVHLTVPALTACSHLSCVAEAGLAVTLLITVPWNDIHRRNEKMVLRVPLF</sequence>
<dbReference type="KEGG" id="dmm:dnm_026210"/>
<evidence type="ECO:0000313" key="1">
    <source>
        <dbReference type="EMBL" id="QTA86597.1"/>
    </source>
</evidence>
<name>A0A975BJV0_9BACT</name>
<proteinExistence type="predicted"/>
<reference evidence="1" key="1">
    <citation type="journal article" date="2021" name="Microb. Physiol.">
        <title>Proteogenomic Insights into the Physiology of Marine, Sulfate-Reducing, Filamentous Desulfonema limicola and Desulfonema magnum.</title>
        <authorList>
            <person name="Schnaars V."/>
            <person name="Wohlbrand L."/>
            <person name="Scheve S."/>
            <person name="Hinrichs C."/>
            <person name="Reinhardt R."/>
            <person name="Rabus R."/>
        </authorList>
    </citation>
    <scope>NUCLEOTIDE SEQUENCE</scope>
    <source>
        <strain evidence="1">4be13</strain>
    </source>
</reference>
<protein>
    <submittedName>
        <fullName evidence="1">Uncharacterized protein</fullName>
    </submittedName>
</protein>
<gene>
    <name evidence="1" type="ORF">dnm_026210</name>
</gene>
<dbReference type="EMBL" id="CP061800">
    <property type="protein sequence ID" value="QTA86597.1"/>
    <property type="molecule type" value="Genomic_DNA"/>
</dbReference>
<accession>A0A975BJV0</accession>
<keyword evidence="2" id="KW-1185">Reference proteome</keyword>
<dbReference type="AlphaFoldDB" id="A0A975BJV0"/>
<evidence type="ECO:0000313" key="2">
    <source>
        <dbReference type="Proteomes" id="UP000663722"/>
    </source>
</evidence>
<organism evidence="1 2">
    <name type="scientific">Desulfonema magnum</name>
    <dbReference type="NCBI Taxonomy" id="45655"/>
    <lineage>
        <taxon>Bacteria</taxon>
        <taxon>Pseudomonadati</taxon>
        <taxon>Thermodesulfobacteriota</taxon>
        <taxon>Desulfobacteria</taxon>
        <taxon>Desulfobacterales</taxon>
        <taxon>Desulfococcaceae</taxon>
        <taxon>Desulfonema</taxon>
    </lineage>
</organism>